<dbReference type="InterPro" id="IPR006427">
    <property type="entry name" value="Portal_HK97"/>
</dbReference>
<evidence type="ECO:0000256" key="1">
    <source>
        <dbReference type="SAM" id="MobiDB-lite"/>
    </source>
</evidence>
<reference evidence="2" key="1">
    <citation type="journal article" date="2014" name="Int. J. Syst. Evol. Microbiol.">
        <title>Complete genome sequence of Corynebacterium casei LMG S-19264T (=DSM 44701T), isolated from a smear-ripened cheese.</title>
        <authorList>
            <consortium name="US DOE Joint Genome Institute (JGI-PGF)"/>
            <person name="Walter F."/>
            <person name="Albersmeier A."/>
            <person name="Kalinowski J."/>
            <person name="Ruckert C."/>
        </authorList>
    </citation>
    <scope>NUCLEOTIDE SEQUENCE</scope>
    <source>
        <strain evidence="2">CGMCC 1.15762</strain>
    </source>
</reference>
<dbReference type="Gene3D" id="3.30.1120.70">
    <property type="match status" value="1"/>
</dbReference>
<dbReference type="EMBL" id="BMJV01000001">
    <property type="protein sequence ID" value="GGG62843.1"/>
    <property type="molecule type" value="Genomic_DNA"/>
</dbReference>
<keyword evidence="3" id="KW-1185">Reference proteome</keyword>
<protein>
    <submittedName>
        <fullName evidence="2">Head HK97 family portal protein</fullName>
    </submittedName>
</protein>
<comment type="caution">
    <text evidence="2">The sequence shown here is derived from an EMBL/GenBank/DDBJ whole genome shotgun (WGS) entry which is preliminary data.</text>
</comment>
<accession>A0A8J2ZH86</accession>
<name>A0A8J2ZH86_9RHOB</name>
<feature type="compositionally biased region" description="Polar residues" evidence="1">
    <location>
        <begin position="381"/>
        <end position="393"/>
    </location>
</feature>
<dbReference type="Pfam" id="PF04860">
    <property type="entry name" value="Phage_portal"/>
    <property type="match status" value="1"/>
</dbReference>
<gene>
    <name evidence="2" type="ORF">GCM10011415_06530</name>
</gene>
<dbReference type="InterPro" id="IPR006944">
    <property type="entry name" value="Phage/GTA_portal"/>
</dbReference>
<dbReference type="Gene3D" id="1.20.1270.210">
    <property type="match status" value="1"/>
</dbReference>
<dbReference type="Gene3D" id="3.40.140.120">
    <property type="match status" value="1"/>
</dbReference>
<proteinExistence type="predicted"/>
<feature type="compositionally biased region" description="Acidic residues" evidence="1">
    <location>
        <begin position="405"/>
        <end position="415"/>
    </location>
</feature>
<sequence>MKLFRRKPPVEEKSLAEPSDDLYSLFGLVPSSATGTPVTAEVALRVPAVGSAIRVISEAVATLDIGVKRIQADGTEIATPDHPVLPLLRDQANDWTDAFSFIRDLVIDALSDDRGGMAYVNRVGDGRVAEIIRYRQGMIDVQFDTVTGEPRYKINGRAVPASDVVHLRSPFGRAPLSLAREAIGVAMALDRHAAKLFGRGARPSGALSFPKGMGEESVKKARAAWRATHEGEDASGQTAILFDGAEFTPFTFSSTDSQFLENRKFQILEVARAFRVPPPMLYDLERATWSNGEQQGREFLSYTLEAWLRAVEGALRRALFTPEERATHAIRFDRDDLTRADLSTRSTVINSLVASRVINPNEGRAWLGLTPYAGGDEFANPNITTPDARNSASVDGEEGALNVEETPDEENPDAA</sequence>
<feature type="region of interest" description="Disordered" evidence="1">
    <location>
        <begin position="379"/>
        <end position="415"/>
    </location>
</feature>
<dbReference type="AlphaFoldDB" id="A0A8J2ZH86"/>
<reference evidence="2" key="2">
    <citation type="submission" date="2020-09" db="EMBL/GenBank/DDBJ databases">
        <authorList>
            <person name="Sun Q."/>
            <person name="Zhou Y."/>
        </authorList>
    </citation>
    <scope>NUCLEOTIDE SEQUENCE</scope>
    <source>
        <strain evidence="2">CGMCC 1.15762</strain>
    </source>
</reference>
<organism evidence="2 3">
    <name type="scientific">Salipiger pallidus</name>
    <dbReference type="NCBI Taxonomy" id="1775170"/>
    <lineage>
        <taxon>Bacteria</taxon>
        <taxon>Pseudomonadati</taxon>
        <taxon>Pseudomonadota</taxon>
        <taxon>Alphaproteobacteria</taxon>
        <taxon>Rhodobacterales</taxon>
        <taxon>Roseobacteraceae</taxon>
        <taxon>Salipiger</taxon>
    </lineage>
</organism>
<dbReference type="Proteomes" id="UP000617145">
    <property type="component" value="Unassembled WGS sequence"/>
</dbReference>
<evidence type="ECO:0000313" key="3">
    <source>
        <dbReference type="Proteomes" id="UP000617145"/>
    </source>
</evidence>
<dbReference type="RefSeq" id="WP_188788712.1">
    <property type="nucleotide sequence ID" value="NZ_BMJV01000001.1"/>
</dbReference>
<dbReference type="NCBIfam" id="TIGR01537">
    <property type="entry name" value="portal_HK97"/>
    <property type="match status" value="1"/>
</dbReference>
<evidence type="ECO:0000313" key="2">
    <source>
        <dbReference type="EMBL" id="GGG62843.1"/>
    </source>
</evidence>